<dbReference type="STRING" id="1328759.A0A5C2RXK0"/>
<keyword evidence="2" id="KW-1133">Transmembrane helix</keyword>
<feature type="region of interest" description="Disordered" evidence="1">
    <location>
        <begin position="90"/>
        <end position="304"/>
    </location>
</feature>
<gene>
    <name evidence="3" type="ORF">L227DRAFT_292694</name>
</gene>
<name>A0A5C2RXK0_9APHY</name>
<feature type="compositionally biased region" description="Pro residues" evidence="1">
    <location>
        <begin position="251"/>
        <end position="260"/>
    </location>
</feature>
<feature type="compositionally biased region" description="Polar residues" evidence="1">
    <location>
        <begin position="261"/>
        <end position="271"/>
    </location>
</feature>
<dbReference type="OrthoDB" id="3250803at2759"/>
<feature type="compositionally biased region" description="Polar residues" evidence="1">
    <location>
        <begin position="225"/>
        <end position="239"/>
    </location>
</feature>
<evidence type="ECO:0000256" key="1">
    <source>
        <dbReference type="SAM" id="MobiDB-lite"/>
    </source>
</evidence>
<dbReference type="AlphaFoldDB" id="A0A5C2RXK0"/>
<feature type="region of interest" description="Disordered" evidence="1">
    <location>
        <begin position="48"/>
        <end position="69"/>
    </location>
</feature>
<accession>A0A5C2RXK0</accession>
<feature type="compositionally biased region" description="Low complexity" evidence="1">
    <location>
        <begin position="282"/>
        <end position="294"/>
    </location>
</feature>
<keyword evidence="2" id="KW-0472">Membrane</keyword>
<organism evidence="3 4">
    <name type="scientific">Lentinus tigrinus ALCF2SS1-6</name>
    <dbReference type="NCBI Taxonomy" id="1328759"/>
    <lineage>
        <taxon>Eukaryota</taxon>
        <taxon>Fungi</taxon>
        <taxon>Dikarya</taxon>
        <taxon>Basidiomycota</taxon>
        <taxon>Agaricomycotina</taxon>
        <taxon>Agaricomycetes</taxon>
        <taxon>Polyporales</taxon>
        <taxon>Polyporaceae</taxon>
        <taxon>Lentinus</taxon>
    </lineage>
</organism>
<feature type="compositionally biased region" description="Polar residues" evidence="1">
    <location>
        <begin position="344"/>
        <end position="353"/>
    </location>
</feature>
<feature type="compositionally biased region" description="Basic and acidic residues" evidence="1">
    <location>
        <begin position="374"/>
        <end position="383"/>
    </location>
</feature>
<reference evidence="3" key="1">
    <citation type="journal article" date="2018" name="Genome Biol. Evol.">
        <title>Genomics and development of Lentinus tigrinus, a white-rot wood-decaying mushroom with dimorphic fruiting bodies.</title>
        <authorList>
            <person name="Wu B."/>
            <person name="Xu Z."/>
            <person name="Knudson A."/>
            <person name="Carlson A."/>
            <person name="Chen N."/>
            <person name="Kovaka S."/>
            <person name="LaButti K."/>
            <person name="Lipzen A."/>
            <person name="Pennachio C."/>
            <person name="Riley R."/>
            <person name="Schakwitz W."/>
            <person name="Umezawa K."/>
            <person name="Ohm R.A."/>
            <person name="Grigoriev I.V."/>
            <person name="Nagy L.G."/>
            <person name="Gibbons J."/>
            <person name="Hibbett D."/>
        </authorList>
    </citation>
    <scope>NUCLEOTIDE SEQUENCE [LARGE SCALE GENOMIC DNA]</scope>
    <source>
        <strain evidence="3">ALCF2SS1-6</strain>
    </source>
</reference>
<dbReference type="EMBL" id="ML122292">
    <property type="protein sequence ID" value="RPD55793.1"/>
    <property type="molecule type" value="Genomic_DNA"/>
</dbReference>
<feature type="transmembrane region" description="Helical" evidence="2">
    <location>
        <begin position="13"/>
        <end position="36"/>
    </location>
</feature>
<protein>
    <submittedName>
        <fullName evidence="3">Uncharacterized protein</fullName>
    </submittedName>
</protein>
<proteinExistence type="predicted"/>
<sequence>MESPCRFFSDTKAVAGVFLAIGIVITAIGLGICFILRRRRRRTPRFMNSISRPLPMPDNPFEDPRALSPQPQMRYASGYTDRTLVIAGKDGAVPSRSPFDDEMEQGSIVHGSFGHHTGSNEHLNGLGLAGIGANGRRYSDGTSSSSAESRARKPSGGSSVGVAVTSDHRIDPSLPHRLEPSSARSSPSLYPPTLPTLPGEDNRSLIDIPLSANNSTTLVGALPSPGSTSSAARVSSPTTRKPVPVHTDLPPLKPVAPTPRTPQQHSAQQTKPPVIPPRSPLRRSSTATARSLSRSPPPALDSIQTQLQKPEAIMKSYEPLTPPASFASVSPSGSHSGHELPSPELSTAASANPNPFADPQEHQLVDVSIPPGHEMVRGKKETFYTRLNGKQRRPSVEWRN</sequence>
<keyword evidence="2" id="KW-0812">Transmembrane</keyword>
<dbReference type="Proteomes" id="UP000313359">
    <property type="component" value="Unassembled WGS sequence"/>
</dbReference>
<evidence type="ECO:0000313" key="4">
    <source>
        <dbReference type="Proteomes" id="UP000313359"/>
    </source>
</evidence>
<evidence type="ECO:0000313" key="3">
    <source>
        <dbReference type="EMBL" id="RPD55793.1"/>
    </source>
</evidence>
<feature type="compositionally biased region" description="Basic and acidic residues" evidence="1">
    <location>
        <begin position="166"/>
        <end position="179"/>
    </location>
</feature>
<evidence type="ECO:0000256" key="2">
    <source>
        <dbReference type="SAM" id="Phobius"/>
    </source>
</evidence>
<keyword evidence="4" id="KW-1185">Reference proteome</keyword>
<feature type="region of interest" description="Disordered" evidence="1">
    <location>
        <begin position="324"/>
        <end position="400"/>
    </location>
</feature>
<feature type="compositionally biased region" description="Low complexity" evidence="1">
    <location>
        <begin position="155"/>
        <end position="164"/>
    </location>
</feature>